<dbReference type="InterPro" id="IPR039428">
    <property type="entry name" value="NUOK/Mnh_C1-like"/>
</dbReference>
<geneLocation type="mitochondrion" evidence="11"/>
<comment type="similarity">
    <text evidence="2">Belongs to the complex I subunit 4L family.</text>
</comment>
<dbReference type="Gene3D" id="1.10.287.3510">
    <property type="match status" value="1"/>
</dbReference>
<keyword evidence="6 10" id="KW-1133">Transmembrane helix</keyword>
<accession>A0A6H2U2P6</accession>
<evidence type="ECO:0000256" key="10">
    <source>
        <dbReference type="SAM" id="Phobius"/>
    </source>
</evidence>
<dbReference type="Pfam" id="PF00420">
    <property type="entry name" value="Oxidored_q2"/>
    <property type="match status" value="1"/>
</dbReference>
<organism evidence="11">
    <name type="scientific">Scrobicularia plana</name>
    <dbReference type="NCBI Taxonomy" id="665965"/>
    <lineage>
        <taxon>Eukaryota</taxon>
        <taxon>Metazoa</taxon>
        <taxon>Spiralia</taxon>
        <taxon>Lophotrochozoa</taxon>
        <taxon>Mollusca</taxon>
        <taxon>Bivalvia</taxon>
        <taxon>Autobranchia</taxon>
        <taxon>Heteroconchia</taxon>
        <taxon>Euheterodonta</taxon>
        <taxon>Imparidentia</taxon>
        <taxon>Neoheterodontei</taxon>
        <taxon>Cardiida</taxon>
        <taxon>Tellinoidea</taxon>
        <taxon>Scrobiculariidae</taxon>
        <taxon>Scrobicularia</taxon>
    </lineage>
</organism>
<keyword evidence="7" id="KW-0520">NAD</keyword>
<keyword evidence="4 10" id="KW-0812">Transmembrane</keyword>
<evidence type="ECO:0000256" key="3">
    <source>
        <dbReference type="ARBA" id="ARBA00016612"/>
    </source>
</evidence>
<comment type="subcellular location">
    <subcellularLocation>
        <location evidence="1">Membrane</location>
        <topology evidence="1">Multi-pass membrane protein</topology>
    </subcellularLocation>
</comment>
<gene>
    <name evidence="11" type="primary">ND4L</name>
</gene>
<keyword evidence="5" id="KW-1278">Translocase</keyword>
<protein>
    <recommendedName>
        <fullName evidence="3">NADH-ubiquinone oxidoreductase chain 4L</fullName>
    </recommendedName>
    <alternativeName>
        <fullName evidence="9">NADH dehydrogenase subunit 4L</fullName>
    </alternativeName>
</protein>
<dbReference type="GO" id="GO:0016020">
    <property type="term" value="C:membrane"/>
    <property type="evidence" value="ECO:0007669"/>
    <property type="project" value="UniProtKB-SubCell"/>
</dbReference>
<evidence type="ECO:0000256" key="7">
    <source>
        <dbReference type="ARBA" id="ARBA00023027"/>
    </source>
</evidence>
<evidence type="ECO:0000256" key="1">
    <source>
        <dbReference type="ARBA" id="ARBA00004141"/>
    </source>
</evidence>
<dbReference type="AlphaFoldDB" id="A0A6H2U2P6"/>
<evidence type="ECO:0000256" key="8">
    <source>
        <dbReference type="ARBA" id="ARBA00023136"/>
    </source>
</evidence>
<evidence type="ECO:0000256" key="4">
    <source>
        <dbReference type="ARBA" id="ARBA00022692"/>
    </source>
</evidence>
<feature type="transmembrane region" description="Helical" evidence="10">
    <location>
        <begin position="34"/>
        <end position="67"/>
    </location>
</feature>
<evidence type="ECO:0000256" key="9">
    <source>
        <dbReference type="ARBA" id="ARBA00031586"/>
    </source>
</evidence>
<dbReference type="EMBL" id="MN528026">
    <property type="protein sequence ID" value="QID02647.1"/>
    <property type="molecule type" value="Genomic_DNA"/>
</dbReference>
<keyword evidence="11" id="KW-0496">Mitochondrion</keyword>
<sequence length="96" mass="10424">MEMYVALFLFISSLILIFSQKSHFLSVLLILELMTLSVFIMCVFSVGIGGGLSSVSFCLVFLVLGVYEAANGLGLLVSRTRSSGLDSLKSLFSLNF</sequence>
<proteinExistence type="inferred from homology"/>
<reference evidence="11" key="1">
    <citation type="submission" date="2019-09" db="EMBL/GenBank/DDBJ databases">
        <title>Unorthodox features in two venerid bivalves with doubly uniparental inheritance of mitochondria.</title>
        <authorList>
            <person name="Capt C."/>
            <person name="Bouvet K."/>
            <person name="Guerra D."/>
            <person name="Robicheau B.M."/>
            <person name="Stewart D.T."/>
            <person name="Pante E."/>
            <person name="Breton S."/>
        </authorList>
    </citation>
    <scope>NUCLEOTIDE SEQUENCE</scope>
</reference>
<name>A0A6H2U2P6_9BIVA</name>
<evidence type="ECO:0000313" key="11">
    <source>
        <dbReference type="EMBL" id="QID02647.1"/>
    </source>
</evidence>
<evidence type="ECO:0000256" key="2">
    <source>
        <dbReference type="ARBA" id="ARBA00010519"/>
    </source>
</evidence>
<evidence type="ECO:0000256" key="6">
    <source>
        <dbReference type="ARBA" id="ARBA00022989"/>
    </source>
</evidence>
<evidence type="ECO:0000256" key="5">
    <source>
        <dbReference type="ARBA" id="ARBA00022967"/>
    </source>
</evidence>
<keyword evidence="8 10" id="KW-0472">Membrane</keyword>